<comment type="caution">
    <text evidence="1">The sequence shown here is derived from an EMBL/GenBank/DDBJ whole genome shotgun (WGS) entry which is preliminary data.</text>
</comment>
<evidence type="ECO:0000313" key="1">
    <source>
        <dbReference type="EMBL" id="KAG4303934.1"/>
    </source>
</evidence>
<proteinExistence type="predicted"/>
<accession>A0ACB7CG52</accession>
<organism evidence="1 2">
    <name type="scientific">Pneumocystis oryctolagi</name>
    <dbReference type="NCBI Taxonomy" id="42067"/>
    <lineage>
        <taxon>Eukaryota</taxon>
        <taxon>Fungi</taxon>
        <taxon>Dikarya</taxon>
        <taxon>Ascomycota</taxon>
        <taxon>Taphrinomycotina</taxon>
        <taxon>Pneumocystomycetes</taxon>
        <taxon>Pneumocystaceae</taxon>
        <taxon>Pneumocystis</taxon>
    </lineage>
</organism>
<sequence length="640" mass="75262">IYSVLFSFSTQEPLVSKETTLDTGFLSSRPRSAALDVQTLQHQKPRRHNFKDHSEFTNLKKKTILENNIFEESLNSKDPSFSSSFVSHVTINQQLSPISHSTPNKKQLNDITLSSECLGALNDQELSNELYKNTFGKSSHISPEINDSEKVVLEGFGSSPSSILHRDTSYSSFLEKSPKVLEKDENVLFLTDLIKKYKDTERQTNALIISHEQHIDELESKIESLSLELKDKKKELFEANSREKGLFSQITVLEKELEKLQHDLYSWEEKYSNMKVNHEEQLNEIDNINKMLKEKESELLKSERLIKDLKDSKDSLETERFLFSDKISALKKQCQELELKNQELEEHKFENMHLNDIIERLNYDLEEIKKERLKDTFLDKTINIKTNSMSLENELLLKSQDNEIKEGILVKFMNIYSLCNPESKTTLNDNMFSINTRIKTSNKGIQVNTLQETNLFFKDKNDTPLLLNSNDFYKTVNFTNENMENSKEISDQCNILSHEMNLQNRLIEKLFYHKFKTPKKINKFLKNNLKSNKSFLFFNNSFFKKYLNWIVLISYVCITLFIGIWITHQEWFLWFGKKPAGITYAELKAWKQANSLNFKLYENGIINFRRTWLEGNWRWLNCLGWWIDNSIRDINIQWPS</sequence>
<reference evidence="1 2" key="1">
    <citation type="journal article" date="2021" name="Commun. Biol.">
        <title>Genomic insights into the host specific adaptation of the Pneumocystis genus.</title>
        <authorList>
            <person name="Cisse O.H."/>
            <person name="Ma L."/>
            <person name="Dekker J.P."/>
            <person name="Khil P.P."/>
            <person name="Youn J.-H."/>
            <person name="Brenchley J.M."/>
            <person name="Blair R."/>
            <person name="Pahar B."/>
            <person name="Chabe M."/>
            <person name="Van Rompay K.K.A."/>
            <person name="Keesler R."/>
            <person name="Sukura A."/>
            <person name="Hirsch V."/>
            <person name="Kutty G."/>
            <person name="Liu Y."/>
            <person name="Peng L."/>
            <person name="Chen J."/>
            <person name="Song J."/>
            <person name="Weissenbacher-Lang C."/>
            <person name="Xu J."/>
            <person name="Upham N.S."/>
            <person name="Stajich J.E."/>
            <person name="Cuomo C.A."/>
            <person name="Cushion M.T."/>
            <person name="Kovacs J.A."/>
        </authorList>
    </citation>
    <scope>NUCLEOTIDE SEQUENCE [LARGE SCALE GENOMIC DNA]</scope>
    <source>
        <strain evidence="1 2">RABM</strain>
    </source>
</reference>
<protein>
    <submittedName>
        <fullName evidence="1">Uncharacterized protein</fullName>
    </submittedName>
</protein>
<evidence type="ECO:0000313" key="2">
    <source>
        <dbReference type="Proteomes" id="UP000768646"/>
    </source>
</evidence>
<name>A0ACB7CG52_9ASCO</name>
<feature type="non-terminal residue" evidence="1">
    <location>
        <position position="1"/>
    </location>
</feature>
<keyword evidence="2" id="KW-1185">Reference proteome</keyword>
<dbReference type="Proteomes" id="UP000768646">
    <property type="component" value="Unassembled WGS sequence"/>
</dbReference>
<dbReference type="EMBL" id="JABTEG010000014">
    <property type="protein sequence ID" value="KAG4303934.1"/>
    <property type="molecule type" value="Genomic_DNA"/>
</dbReference>
<gene>
    <name evidence="1" type="ORF">PORY_002678</name>
</gene>